<dbReference type="Proteomes" id="UP001596119">
    <property type="component" value="Unassembled WGS sequence"/>
</dbReference>
<keyword evidence="5" id="KW-0503">Monooxygenase</keyword>
<evidence type="ECO:0000256" key="2">
    <source>
        <dbReference type="ARBA" id="ARBA00022630"/>
    </source>
</evidence>
<keyword evidence="3" id="KW-0274">FAD</keyword>
<dbReference type="Gene3D" id="3.50.50.60">
    <property type="entry name" value="FAD/NAD(P)-binding domain"/>
    <property type="match status" value="1"/>
</dbReference>
<keyword evidence="5" id="KW-0560">Oxidoreductase</keyword>
<evidence type="ECO:0000259" key="4">
    <source>
        <dbReference type="Pfam" id="PF01494"/>
    </source>
</evidence>
<dbReference type="SUPFAM" id="SSF51905">
    <property type="entry name" value="FAD/NAD(P)-binding domain"/>
    <property type="match status" value="1"/>
</dbReference>
<evidence type="ECO:0000313" key="5">
    <source>
        <dbReference type="EMBL" id="MFC5950715.1"/>
    </source>
</evidence>
<sequence>MTIPSGHRSVIVVGAGPVGLTLAAELGTRGIDTLVLEQNPTTTDNPRCNTTNARSMEYFRRLGVADPIRRAGLPLDHATDIVYCTTLTGWELTRFPFSSAQQIVDRTAPELAEWPTPEPQHRISQIYLEPILEEHVRGYASVEIIRGSRVTAVVDHGGKVEVRAEASGVETVVTADYVVGCDGGASTTRRAIGARLQGDSQAAENRLSVYFRSAELAREFAAAERPGWMYWWYGPRLKGSFVQLDGKGLYLCHARVPEGTAPEDLDEDEVLRAALGRDMELEKIQVVRWTPRRLVADKFVDGRIVLAGDAAHLWLPLGGFGMNTGIADAVGLGWRLAALLAGWGGPDLLDAYEVERTSVGEATSRAALKIDRDMATIARDPALHVDDAEGARLRAEVGARIAEVDRQQWHSQGVQFGARYADSPGIVADGVHAPGAIDRIDQYRPSVAPGSRFPHAWLPDGGSVFDRLGRDFTLVRSRGDATPFRAAAERLGIPLTVLELDEPVVTEEPLGLVLVRPDLFVGWSGDVAPADVDRLFRTLVGAESRRPLSSAAS</sequence>
<dbReference type="Gene3D" id="3.30.9.10">
    <property type="entry name" value="D-Amino Acid Oxidase, subunit A, domain 2"/>
    <property type="match status" value="1"/>
</dbReference>
<evidence type="ECO:0000256" key="1">
    <source>
        <dbReference type="ARBA" id="ARBA00001974"/>
    </source>
</evidence>
<comment type="caution">
    <text evidence="5">The sequence shown here is derived from an EMBL/GenBank/DDBJ whole genome shotgun (WGS) entry which is preliminary data.</text>
</comment>
<feature type="domain" description="FAD-binding" evidence="4">
    <location>
        <begin position="9"/>
        <end position="365"/>
    </location>
</feature>
<keyword evidence="2" id="KW-0285">Flavoprotein</keyword>
<keyword evidence="6" id="KW-1185">Reference proteome</keyword>
<dbReference type="Gene3D" id="3.40.30.120">
    <property type="match status" value="1"/>
</dbReference>
<proteinExistence type="predicted"/>
<organism evidence="5 6">
    <name type="scientific">Pseudonocardia lutea</name>
    <dbReference type="NCBI Taxonomy" id="2172015"/>
    <lineage>
        <taxon>Bacteria</taxon>
        <taxon>Bacillati</taxon>
        <taxon>Actinomycetota</taxon>
        <taxon>Actinomycetes</taxon>
        <taxon>Pseudonocardiales</taxon>
        <taxon>Pseudonocardiaceae</taxon>
        <taxon>Pseudonocardia</taxon>
    </lineage>
</organism>
<reference evidence="6" key="1">
    <citation type="journal article" date="2019" name="Int. J. Syst. Evol. Microbiol.">
        <title>The Global Catalogue of Microorganisms (GCM) 10K type strain sequencing project: providing services to taxonomists for standard genome sequencing and annotation.</title>
        <authorList>
            <consortium name="The Broad Institute Genomics Platform"/>
            <consortium name="The Broad Institute Genome Sequencing Center for Infectious Disease"/>
            <person name="Wu L."/>
            <person name="Ma J."/>
        </authorList>
    </citation>
    <scope>NUCLEOTIDE SEQUENCE [LARGE SCALE GENOMIC DNA]</scope>
    <source>
        <strain evidence="6">CGMCC 4.7397</strain>
    </source>
</reference>
<dbReference type="EMBL" id="JBHSQK010000052">
    <property type="protein sequence ID" value="MFC5950715.1"/>
    <property type="molecule type" value="Genomic_DNA"/>
</dbReference>
<protein>
    <submittedName>
        <fullName evidence="5">FAD-dependent monooxygenase</fullName>
    </submittedName>
</protein>
<dbReference type="Pfam" id="PF21274">
    <property type="entry name" value="Rng_hyd_C"/>
    <property type="match status" value="1"/>
</dbReference>
<evidence type="ECO:0000313" key="6">
    <source>
        <dbReference type="Proteomes" id="UP001596119"/>
    </source>
</evidence>
<name>A0ABW1ICA7_9PSEU</name>
<dbReference type="PANTHER" id="PTHR43004:SF19">
    <property type="entry name" value="BINDING MONOOXYGENASE, PUTATIVE (JCVI)-RELATED"/>
    <property type="match status" value="1"/>
</dbReference>
<dbReference type="Pfam" id="PF01494">
    <property type="entry name" value="FAD_binding_3"/>
    <property type="match status" value="1"/>
</dbReference>
<gene>
    <name evidence="5" type="ORF">ACFQH9_20815</name>
</gene>
<evidence type="ECO:0000256" key="3">
    <source>
        <dbReference type="ARBA" id="ARBA00022827"/>
    </source>
</evidence>
<dbReference type="InterPro" id="IPR050641">
    <property type="entry name" value="RIFMO-like"/>
</dbReference>
<comment type="cofactor">
    <cofactor evidence="1">
        <name>FAD</name>
        <dbReference type="ChEBI" id="CHEBI:57692"/>
    </cofactor>
</comment>
<dbReference type="PRINTS" id="PR00420">
    <property type="entry name" value="RNGMNOXGNASE"/>
</dbReference>
<dbReference type="RefSeq" id="WP_379567980.1">
    <property type="nucleotide sequence ID" value="NZ_JBHSQK010000052.1"/>
</dbReference>
<dbReference type="PANTHER" id="PTHR43004">
    <property type="entry name" value="TRK SYSTEM POTASSIUM UPTAKE PROTEIN"/>
    <property type="match status" value="1"/>
</dbReference>
<dbReference type="InterPro" id="IPR002938">
    <property type="entry name" value="FAD-bd"/>
</dbReference>
<dbReference type="GO" id="GO:0004497">
    <property type="term" value="F:monooxygenase activity"/>
    <property type="evidence" value="ECO:0007669"/>
    <property type="project" value="UniProtKB-KW"/>
</dbReference>
<dbReference type="InterPro" id="IPR036188">
    <property type="entry name" value="FAD/NAD-bd_sf"/>
</dbReference>
<accession>A0ABW1ICA7</accession>
<dbReference type="NCBIfam" id="NF004780">
    <property type="entry name" value="PRK06126.1"/>
    <property type="match status" value="1"/>
</dbReference>